<name>Q3JUZ0_BURP1</name>
<gene>
    <name evidence="3" type="ordered locus">BURPS1710b_1202</name>
</gene>
<evidence type="ECO:0000259" key="2">
    <source>
        <dbReference type="Pfam" id="PF01656"/>
    </source>
</evidence>
<dbReference type="CDD" id="cd02042">
    <property type="entry name" value="ParAB_family"/>
    <property type="match status" value="1"/>
</dbReference>
<dbReference type="AlphaFoldDB" id="Q3JUZ0"/>
<protein>
    <submittedName>
        <fullName evidence="3">ParA family protein</fullName>
    </submittedName>
</protein>
<organism evidence="3 4">
    <name type="scientific">Burkholderia pseudomallei (strain 1710b)</name>
    <dbReference type="NCBI Taxonomy" id="320372"/>
    <lineage>
        <taxon>Bacteria</taxon>
        <taxon>Pseudomonadati</taxon>
        <taxon>Pseudomonadota</taxon>
        <taxon>Betaproteobacteria</taxon>
        <taxon>Burkholderiales</taxon>
        <taxon>Burkholderiaceae</taxon>
        <taxon>Burkholderia</taxon>
        <taxon>pseudomallei group</taxon>
    </lineage>
</organism>
<dbReference type="SMR" id="Q3JUZ0"/>
<feature type="domain" description="CobQ/CobB/MinD/ParA nucleotide binding" evidence="2">
    <location>
        <begin position="128"/>
        <end position="306"/>
    </location>
</feature>
<dbReference type="InterPro" id="IPR027417">
    <property type="entry name" value="P-loop_NTPase"/>
</dbReference>
<proteinExistence type="predicted"/>
<feature type="chain" id="PRO_5004226788" evidence="1">
    <location>
        <begin position="30"/>
        <end position="331"/>
    </location>
</feature>
<evidence type="ECO:0000256" key="1">
    <source>
        <dbReference type="SAM" id="SignalP"/>
    </source>
</evidence>
<dbReference type="KEGG" id="bpm:BURPS1710b_1202"/>
<dbReference type="Pfam" id="PF01656">
    <property type="entry name" value="CbiA"/>
    <property type="match status" value="1"/>
</dbReference>
<dbReference type="Gene3D" id="3.40.50.300">
    <property type="entry name" value="P-loop containing nucleotide triphosphate hydrolases"/>
    <property type="match status" value="1"/>
</dbReference>
<dbReference type="SUPFAM" id="SSF52540">
    <property type="entry name" value="P-loop containing nucleoside triphosphate hydrolases"/>
    <property type="match status" value="1"/>
</dbReference>
<dbReference type="HOGENOM" id="CLU_905115_0_0_4"/>
<feature type="signal peptide" evidence="1">
    <location>
        <begin position="1"/>
        <end position="29"/>
    </location>
</feature>
<dbReference type="InterPro" id="IPR050678">
    <property type="entry name" value="DNA_Partitioning_ATPase"/>
</dbReference>
<sequence>MSGGRLAQAARRGPLRLSFAAVAPLPSLAAINRLPSSVRPPSLDVTRSSAAARHGLCLGTPRRLASAGTFAARGGDLSPCVRPLSDEPVSAQPHLPISSLPVSAFFAARRRCQAPRRAASSGEFMTVIVVANPKGGVGKSTLSTNLAGYFAAQGAWVALADLDRQQSAHAWLDLRPAGLPAIETWALDPDSPSKPPRGLEYAIVDTPAGLHGNRMNVALEFADKVIVPLQPSMFDILATQQFLERLASEKAVKKGAIKVGIVGMRVDARTRSADQLHRFVEGLDLPVLGYLRDTQNYVQLAAHGLTLWDVAKSRVDKDLEQWGPIVEWAQQ</sequence>
<accession>Q3JUZ0</accession>
<keyword evidence="1" id="KW-0732">Signal</keyword>
<dbReference type="InterPro" id="IPR002586">
    <property type="entry name" value="CobQ/CobB/MinD/ParA_Nub-bd_dom"/>
</dbReference>
<reference evidence="3 4" key="1">
    <citation type="submission" date="2005-09" db="EMBL/GenBank/DDBJ databases">
        <authorList>
            <person name="Woods D.E."/>
            <person name="Nierman W.C."/>
        </authorList>
    </citation>
    <scope>NUCLEOTIDE SEQUENCE [LARGE SCALE GENOMIC DNA]</scope>
    <source>
        <strain evidence="3 4">1710b</strain>
    </source>
</reference>
<evidence type="ECO:0000313" key="3">
    <source>
        <dbReference type="EMBL" id="ABA47898.1"/>
    </source>
</evidence>
<dbReference type="PANTHER" id="PTHR13696">
    <property type="entry name" value="P-LOOP CONTAINING NUCLEOSIDE TRIPHOSPHATE HYDROLASE"/>
    <property type="match status" value="1"/>
</dbReference>
<dbReference type="PANTHER" id="PTHR13696:SF96">
    <property type="entry name" value="COBQ_COBB_MIND_PARA NUCLEOTIDE BINDING DOMAIN-CONTAINING PROTEIN"/>
    <property type="match status" value="1"/>
</dbReference>
<dbReference type="EMBL" id="CP000124">
    <property type="protein sequence ID" value="ABA47898.1"/>
    <property type="molecule type" value="Genomic_DNA"/>
</dbReference>
<dbReference type="EnsemblBacteria" id="ABA47898">
    <property type="protein sequence ID" value="ABA47898"/>
    <property type="gene ID" value="BURPS1710b_1202"/>
</dbReference>
<dbReference type="Proteomes" id="UP000002700">
    <property type="component" value="Chromosome I"/>
</dbReference>
<evidence type="ECO:0000313" key="4">
    <source>
        <dbReference type="Proteomes" id="UP000002700"/>
    </source>
</evidence>